<dbReference type="RefSeq" id="WP_377834546.1">
    <property type="nucleotide sequence ID" value="NZ_JBHRSK010000015.1"/>
</dbReference>
<accession>A0ABV7AK37</accession>
<organism evidence="1 2">
    <name type="scientific">Acidimangrovimonas pyrenivorans</name>
    <dbReference type="NCBI Taxonomy" id="2030798"/>
    <lineage>
        <taxon>Bacteria</taxon>
        <taxon>Pseudomonadati</taxon>
        <taxon>Pseudomonadota</taxon>
        <taxon>Alphaproteobacteria</taxon>
        <taxon>Rhodobacterales</taxon>
        <taxon>Paracoccaceae</taxon>
        <taxon>Acidimangrovimonas</taxon>
    </lineage>
</organism>
<comment type="caution">
    <text evidence="1">The sequence shown here is derived from an EMBL/GenBank/DDBJ whole genome shotgun (WGS) entry which is preliminary data.</text>
</comment>
<keyword evidence="1" id="KW-0723">Serine/threonine-protein kinase</keyword>
<dbReference type="Proteomes" id="UP001595443">
    <property type="component" value="Unassembled WGS sequence"/>
</dbReference>
<dbReference type="SUPFAM" id="SSF56112">
    <property type="entry name" value="Protein kinase-like (PK-like)"/>
    <property type="match status" value="1"/>
</dbReference>
<dbReference type="InterPro" id="IPR011009">
    <property type="entry name" value="Kinase-like_dom_sf"/>
</dbReference>
<keyword evidence="1" id="KW-0418">Kinase</keyword>
<dbReference type="GO" id="GO:0004674">
    <property type="term" value="F:protein serine/threonine kinase activity"/>
    <property type="evidence" value="ECO:0007669"/>
    <property type="project" value="UniProtKB-KW"/>
</dbReference>
<gene>
    <name evidence="1" type="ORF">ACFOES_16925</name>
</gene>
<proteinExistence type="predicted"/>
<sequence length="359" mass="40591">MPDDPFPDFVPVTVHKRDVFSETVSGHLRDAPEATVVLRRIDHTPLWARPIAWLLIRREIRALRAAKGIAGAPQLVRVGRLALLRSWIAGTPLQFARPAGPEWYRDARRLLREMRRRGITHNDVAKPQNWLMTPDGRAAVIDFQLASRHRRRGRYFRTLAREDMRHMLKQKRAFAPDLLTPAERKMLARKAWPSRVWMATGKRVYNFVTRRLMHWSDGEGSGNRLAEDGPKIRAALEPRAEIAEVAICAYPQPAGGTGLYVFAETGLSDKRLRALVPARLAELVQPVPALPRGPNGELRDDLLQLVAMNRLDELEPKLAADPALDDLMAPIVNQRRNLKDRYDKAAGPGKDRPSVQGAF</sequence>
<keyword evidence="1" id="KW-0808">Transferase</keyword>
<evidence type="ECO:0000313" key="2">
    <source>
        <dbReference type="Proteomes" id="UP001595443"/>
    </source>
</evidence>
<reference evidence="2" key="1">
    <citation type="journal article" date="2019" name="Int. J. Syst. Evol. Microbiol.">
        <title>The Global Catalogue of Microorganisms (GCM) 10K type strain sequencing project: providing services to taxonomists for standard genome sequencing and annotation.</title>
        <authorList>
            <consortium name="The Broad Institute Genomics Platform"/>
            <consortium name="The Broad Institute Genome Sequencing Center for Infectious Disease"/>
            <person name="Wu L."/>
            <person name="Ma J."/>
        </authorList>
    </citation>
    <scope>NUCLEOTIDE SEQUENCE [LARGE SCALE GENOMIC DNA]</scope>
    <source>
        <strain evidence="2">KCTC 62192</strain>
    </source>
</reference>
<evidence type="ECO:0000313" key="1">
    <source>
        <dbReference type="EMBL" id="MFC2969784.1"/>
    </source>
</evidence>
<dbReference type="EMBL" id="JBHRSK010000015">
    <property type="protein sequence ID" value="MFC2969784.1"/>
    <property type="molecule type" value="Genomic_DNA"/>
</dbReference>
<name>A0ABV7AK37_9RHOB</name>
<protein>
    <submittedName>
        <fullName evidence="1">Serine/threonine protein kinase</fullName>
    </submittedName>
</protein>
<dbReference type="Gene3D" id="1.10.510.10">
    <property type="entry name" value="Transferase(Phosphotransferase) domain 1"/>
    <property type="match status" value="1"/>
</dbReference>
<keyword evidence="2" id="KW-1185">Reference proteome</keyword>